<feature type="transmembrane region" description="Helical" evidence="1">
    <location>
        <begin position="351"/>
        <end position="374"/>
    </location>
</feature>
<proteinExistence type="predicted"/>
<keyword evidence="1" id="KW-1133">Transmembrane helix</keyword>
<accession>A0ABT5WNQ2</accession>
<reference evidence="2 3" key="1">
    <citation type="submission" date="2023-03" db="EMBL/GenBank/DDBJ databases">
        <title>NovoSphingobium album sp. nov. isolated from polycyclic aromatic hydrocarbons- and heavy-metal polluted soil.</title>
        <authorList>
            <person name="Liu Z."/>
            <person name="Wang K."/>
        </authorList>
    </citation>
    <scope>NUCLEOTIDE SEQUENCE [LARGE SCALE GENOMIC DNA]</scope>
    <source>
        <strain evidence="2 3">H3SJ31-1</strain>
    </source>
</reference>
<feature type="transmembrane region" description="Helical" evidence="1">
    <location>
        <begin position="268"/>
        <end position="286"/>
    </location>
</feature>
<comment type="caution">
    <text evidence="2">The sequence shown here is derived from an EMBL/GenBank/DDBJ whole genome shotgun (WGS) entry which is preliminary data.</text>
</comment>
<keyword evidence="1" id="KW-0472">Membrane</keyword>
<evidence type="ECO:0008006" key="4">
    <source>
        <dbReference type="Google" id="ProtNLM"/>
    </source>
</evidence>
<feature type="transmembrane region" description="Helical" evidence="1">
    <location>
        <begin position="214"/>
        <end position="238"/>
    </location>
</feature>
<dbReference type="EMBL" id="JARESE010000019">
    <property type="protein sequence ID" value="MDE8651509.1"/>
    <property type="molecule type" value="Genomic_DNA"/>
</dbReference>
<evidence type="ECO:0000313" key="3">
    <source>
        <dbReference type="Proteomes" id="UP001216253"/>
    </source>
</evidence>
<feature type="transmembrane region" description="Helical" evidence="1">
    <location>
        <begin position="100"/>
        <end position="121"/>
    </location>
</feature>
<keyword evidence="1" id="KW-0812">Transmembrane</keyword>
<protein>
    <recommendedName>
        <fullName evidence="4">Glycosyltransferase RgtA/B/C/D-like domain-containing protein</fullName>
    </recommendedName>
</protein>
<feature type="transmembrane region" description="Helical" evidence="1">
    <location>
        <begin position="174"/>
        <end position="202"/>
    </location>
</feature>
<organism evidence="2 3">
    <name type="scientific">Novosphingobium album</name>
    <name type="common">ex Liu et al. 2023</name>
    <dbReference type="NCBI Taxonomy" id="3031130"/>
    <lineage>
        <taxon>Bacteria</taxon>
        <taxon>Pseudomonadati</taxon>
        <taxon>Pseudomonadota</taxon>
        <taxon>Alphaproteobacteria</taxon>
        <taxon>Sphingomonadales</taxon>
        <taxon>Sphingomonadaceae</taxon>
        <taxon>Novosphingobium</taxon>
    </lineage>
</organism>
<feature type="transmembrane region" description="Helical" evidence="1">
    <location>
        <begin position="322"/>
        <end position="339"/>
    </location>
</feature>
<feature type="transmembrane region" description="Helical" evidence="1">
    <location>
        <begin position="298"/>
        <end position="316"/>
    </location>
</feature>
<dbReference type="Proteomes" id="UP001216253">
    <property type="component" value="Unassembled WGS sequence"/>
</dbReference>
<sequence>MKLANAVQERAAMRGALAVSPRWALLLVLLALVPLLYPSVPPLTDLPAHMARFMVQLDQGRSADIARWYHFRWNLIPNLGTDLLAEAFVPLFGIEGAMKALAMLIVGLQSAGYLLLARAAHGRIPVTALFALPLAYGNPFQYGFLNFTLGIALATLALALWISPRMAARPLARWALFCVIGSAIWLCHLAAWATLCILVGACELASRHERSGRLVPSLIAGVIASSCLLVPQALSLLWPDTPAHLPTEGFFDWPYKLLYLANVLADRWAAFDVLCALALFGLAAAMWRLPAFALHRGLTLGALVLLAIYLLMPAWVYGSFYADMRMVPITLAIAILAARPTERLGARGQRILAVAAIAFMLVRLAGTTASMAMWDRRLAEELKVLDHLPRGSQLVSFSALPCRTYVLQGRERNMHIASYALTRRHAFASDQFAMSGGQLLSIANPVVGPFDRDPSTIEIGEPCQGSTIPLIDSIRRVPRGVPYLWIIWHVAPRPVPGWQPFARSGDSFLYRRSARQGH</sequence>
<gene>
    <name evidence="2" type="ORF">PYV00_07230</name>
</gene>
<evidence type="ECO:0000256" key="1">
    <source>
        <dbReference type="SAM" id="Phobius"/>
    </source>
</evidence>
<name>A0ABT5WNQ2_9SPHN</name>
<evidence type="ECO:0000313" key="2">
    <source>
        <dbReference type="EMBL" id="MDE8651509.1"/>
    </source>
</evidence>
<feature type="transmembrane region" description="Helical" evidence="1">
    <location>
        <begin position="142"/>
        <end position="162"/>
    </location>
</feature>
<keyword evidence="3" id="KW-1185">Reference proteome</keyword>
<dbReference type="RefSeq" id="WP_275227606.1">
    <property type="nucleotide sequence ID" value="NZ_JARESE010000019.1"/>
</dbReference>